<dbReference type="PROSITE" id="PS50088">
    <property type="entry name" value="ANK_REPEAT"/>
    <property type="match status" value="3"/>
</dbReference>
<name>A0AAD5UMW9_9FUNG</name>
<evidence type="ECO:0000256" key="1">
    <source>
        <dbReference type="ARBA" id="ARBA00022737"/>
    </source>
</evidence>
<dbReference type="PANTHER" id="PTHR24171">
    <property type="entry name" value="ANKYRIN REPEAT DOMAIN-CONTAINING PROTEIN 39-RELATED"/>
    <property type="match status" value="1"/>
</dbReference>
<dbReference type="PROSITE" id="PS50297">
    <property type="entry name" value="ANK_REP_REGION"/>
    <property type="match status" value="2"/>
</dbReference>
<dbReference type="Proteomes" id="UP001210925">
    <property type="component" value="Unassembled WGS sequence"/>
</dbReference>
<proteinExistence type="predicted"/>
<organism evidence="4 5">
    <name type="scientific">Boothiomyces macroporosus</name>
    <dbReference type="NCBI Taxonomy" id="261099"/>
    <lineage>
        <taxon>Eukaryota</taxon>
        <taxon>Fungi</taxon>
        <taxon>Fungi incertae sedis</taxon>
        <taxon>Chytridiomycota</taxon>
        <taxon>Chytridiomycota incertae sedis</taxon>
        <taxon>Chytridiomycetes</taxon>
        <taxon>Rhizophydiales</taxon>
        <taxon>Terramycetaceae</taxon>
        <taxon>Boothiomyces</taxon>
    </lineage>
</organism>
<evidence type="ECO:0000313" key="4">
    <source>
        <dbReference type="EMBL" id="KAJ3261702.1"/>
    </source>
</evidence>
<accession>A0AAD5UMW9</accession>
<feature type="repeat" description="ANK" evidence="3">
    <location>
        <begin position="64"/>
        <end position="96"/>
    </location>
</feature>
<feature type="repeat" description="ANK" evidence="3">
    <location>
        <begin position="1"/>
        <end position="31"/>
    </location>
</feature>
<keyword evidence="2 3" id="KW-0040">ANK repeat</keyword>
<dbReference type="Pfam" id="PF13637">
    <property type="entry name" value="Ank_4"/>
    <property type="match status" value="1"/>
</dbReference>
<dbReference type="SUPFAM" id="SSF48403">
    <property type="entry name" value="Ankyrin repeat"/>
    <property type="match status" value="1"/>
</dbReference>
<evidence type="ECO:0008006" key="6">
    <source>
        <dbReference type="Google" id="ProtNLM"/>
    </source>
</evidence>
<keyword evidence="1" id="KW-0677">Repeat</keyword>
<dbReference type="Pfam" id="PF12796">
    <property type="entry name" value="Ank_2"/>
    <property type="match status" value="1"/>
</dbReference>
<keyword evidence="5" id="KW-1185">Reference proteome</keyword>
<protein>
    <recommendedName>
        <fullName evidence="6">Ankyrin repeat protein</fullName>
    </recommendedName>
</protein>
<dbReference type="EMBL" id="JADGKB010000004">
    <property type="protein sequence ID" value="KAJ3261702.1"/>
    <property type="molecule type" value="Genomic_DNA"/>
</dbReference>
<dbReference type="Gene3D" id="1.25.40.20">
    <property type="entry name" value="Ankyrin repeat-containing domain"/>
    <property type="match status" value="1"/>
</dbReference>
<sequence>MTDLIEAAFEGDLKKVQILVQNGENLNTRDHRFTPLQQAASNGHYDIVKYMLESGVDINQLAKNGMTALHLACINGDNQMAHLLLEKGIKINIKGNEGLNALHWAIIREHWHTAALLIDYGIKIEKYCSYSTEYYSMFKPYLAILKVHCYQLIGNLLMHDLDLPFDIADIVLGYIGRPQYVDNLPYLNEKQLRTLMFQYRYPDCFH</sequence>
<dbReference type="InterPro" id="IPR002110">
    <property type="entry name" value="Ankyrin_rpt"/>
</dbReference>
<evidence type="ECO:0000256" key="2">
    <source>
        <dbReference type="ARBA" id="ARBA00023043"/>
    </source>
</evidence>
<feature type="repeat" description="ANK" evidence="3">
    <location>
        <begin position="31"/>
        <end position="63"/>
    </location>
</feature>
<evidence type="ECO:0000256" key="3">
    <source>
        <dbReference type="PROSITE-ProRule" id="PRU00023"/>
    </source>
</evidence>
<dbReference type="SMART" id="SM00248">
    <property type="entry name" value="ANK"/>
    <property type="match status" value="4"/>
</dbReference>
<dbReference type="InterPro" id="IPR036770">
    <property type="entry name" value="Ankyrin_rpt-contain_sf"/>
</dbReference>
<comment type="caution">
    <text evidence="4">The sequence shown here is derived from an EMBL/GenBank/DDBJ whole genome shotgun (WGS) entry which is preliminary data.</text>
</comment>
<dbReference type="AlphaFoldDB" id="A0AAD5UMW9"/>
<gene>
    <name evidence="4" type="ORF">HK103_004653</name>
</gene>
<reference evidence="4" key="1">
    <citation type="submission" date="2020-05" db="EMBL/GenBank/DDBJ databases">
        <title>Phylogenomic resolution of chytrid fungi.</title>
        <authorList>
            <person name="Stajich J.E."/>
            <person name="Amses K."/>
            <person name="Simmons R."/>
            <person name="Seto K."/>
            <person name="Myers J."/>
            <person name="Bonds A."/>
            <person name="Quandt C.A."/>
            <person name="Barry K."/>
            <person name="Liu P."/>
            <person name="Grigoriev I."/>
            <person name="Longcore J.E."/>
            <person name="James T.Y."/>
        </authorList>
    </citation>
    <scope>NUCLEOTIDE SEQUENCE</scope>
    <source>
        <strain evidence="4">PLAUS21</strain>
    </source>
</reference>
<evidence type="ECO:0000313" key="5">
    <source>
        <dbReference type="Proteomes" id="UP001210925"/>
    </source>
</evidence>